<evidence type="ECO:0000256" key="1">
    <source>
        <dbReference type="SAM" id="Coils"/>
    </source>
</evidence>
<name>H0EHT7_GLAL7</name>
<reference evidence="3 4" key="1">
    <citation type="journal article" date="2012" name="Eukaryot. Cell">
        <title>Genome sequence of the fungus Glarea lozoyensis: the first genome sequence of a species from the Helotiaceae family.</title>
        <authorList>
            <person name="Youssar L."/>
            <person name="Gruening B.A."/>
            <person name="Erxleben A."/>
            <person name="Guenther S."/>
            <person name="Huettel W."/>
        </authorList>
    </citation>
    <scope>NUCLEOTIDE SEQUENCE [LARGE SCALE GENOMIC DNA]</scope>
    <source>
        <strain evidence="4">ATCC 74030 / MF5533</strain>
    </source>
</reference>
<dbReference type="Proteomes" id="UP000005446">
    <property type="component" value="Unassembled WGS sequence"/>
</dbReference>
<evidence type="ECO:0000313" key="4">
    <source>
        <dbReference type="Proteomes" id="UP000005446"/>
    </source>
</evidence>
<proteinExistence type="predicted"/>
<organism evidence="3 4">
    <name type="scientific">Glarea lozoyensis (strain ATCC 74030 / MF5533)</name>
    <dbReference type="NCBI Taxonomy" id="1104152"/>
    <lineage>
        <taxon>Eukaryota</taxon>
        <taxon>Fungi</taxon>
        <taxon>Dikarya</taxon>
        <taxon>Ascomycota</taxon>
        <taxon>Pezizomycotina</taxon>
        <taxon>Leotiomycetes</taxon>
        <taxon>Helotiales</taxon>
        <taxon>Helotiaceae</taxon>
        <taxon>Glarea</taxon>
    </lineage>
</organism>
<dbReference type="AlphaFoldDB" id="H0EHT7"/>
<keyword evidence="4" id="KW-1185">Reference proteome</keyword>
<gene>
    <name evidence="3" type="ORF">M7I_2075</name>
</gene>
<dbReference type="HOGENOM" id="CLU_061418_0_0_1"/>
<feature type="coiled-coil region" evidence="1">
    <location>
        <begin position="117"/>
        <end position="165"/>
    </location>
</feature>
<feature type="compositionally biased region" description="Basic and acidic residues" evidence="2">
    <location>
        <begin position="36"/>
        <end position="50"/>
    </location>
</feature>
<comment type="caution">
    <text evidence="3">The sequence shown here is derived from an EMBL/GenBank/DDBJ whole genome shotgun (WGS) entry which is preliminary data.</text>
</comment>
<dbReference type="OrthoDB" id="10355470at2759"/>
<dbReference type="EMBL" id="AGUE01000043">
    <property type="protein sequence ID" value="EHL01893.1"/>
    <property type="molecule type" value="Genomic_DNA"/>
</dbReference>
<keyword evidence="1" id="KW-0175">Coiled coil</keyword>
<feature type="compositionally biased region" description="Low complexity" evidence="2">
    <location>
        <begin position="265"/>
        <end position="275"/>
    </location>
</feature>
<evidence type="ECO:0000256" key="2">
    <source>
        <dbReference type="SAM" id="MobiDB-lite"/>
    </source>
</evidence>
<protein>
    <submittedName>
        <fullName evidence="3">Uncharacterized protein</fullName>
    </submittedName>
</protein>
<feature type="region of interest" description="Disordered" evidence="2">
    <location>
        <begin position="221"/>
        <end position="299"/>
    </location>
</feature>
<accession>H0EHT7</accession>
<evidence type="ECO:0000313" key="3">
    <source>
        <dbReference type="EMBL" id="EHL01893.1"/>
    </source>
</evidence>
<feature type="compositionally biased region" description="Polar residues" evidence="2">
    <location>
        <begin position="276"/>
        <end position="290"/>
    </location>
</feature>
<sequence length="299" mass="33583">MEEGHTHYRFKTPVVKECRRGAVSSTGSVSPPGPFRQDEDLPEDRPQETASEYETKLVEANRRIQKLESDALVSERVLRMVLSNLHVFVGQNEELREMLNEQRQKVMLQTAVFEEANKQYILQLDEVSTQNQAQEQKLTALENLVNELESEKAELISELLEKEVDEARVFFSPEVLADGVNFVNMIHRYPGMVLQPPLSMDDSIYPLERFARCAFKKIQEEEESGSSEETTSHNEGDRASVGARRRRRTSTGQQDLPGSPSVPTASNSASSQNNNHNDGGNVSVESNGPNGETDDEFPS</sequence>
<feature type="region of interest" description="Disordered" evidence="2">
    <location>
        <begin position="19"/>
        <end position="50"/>
    </location>
</feature>
<dbReference type="InParanoid" id="H0EHT7"/>